<dbReference type="GeneID" id="87905887"/>
<evidence type="ECO:0000256" key="1">
    <source>
        <dbReference type="ARBA" id="ARBA00004141"/>
    </source>
</evidence>
<feature type="transmembrane region" description="Helical" evidence="7">
    <location>
        <begin position="133"/>
        <end position="155"/>
    </location>
</feature>
<dbReference type="RefSeq" id="XP_062749008.1">
    <property type="nucleotide sequence ID" value="XM_062885980.1"/>
</dbReference>
<feature type="compositionally biased region" description="Polar residues" evidence="6">
    <location>
        <begin position="709"/>
        <end position="723"/>
    </location>
</feature>
<dbReference type="InterPro" id="IPR050930">
    <property type="entry name" value="MFS_Vesicular_Transporter"/>
</dbReference>
<feature type="transmembrane region" description="Helical" evidence="7">
    <location>
        <begin position="437"/>
        <end position="461"/>
    </location>
</feature>
<feature type="transmembrane region" description="Helical" evidence="7">
    <location>
        <begin position="273"/>
        <end position="292"/>
    </location>
</feature>
<dbReference type="PANTHER" id="PTHR23506">
    <property type="entry name" value="GH10249P"/>
    <property type="match status" value="1"/>
</dbReference>
<dbReference type="PANTHER" id="PTHR23506:SF23">
    <property type="entry name" value="GH10249P"/>
    <property type="match status" value="1"/>
</dbReference>
<sequence>MAPISTPGSRAQSPVSDRSGHSHQNNNNNNNDNNDDNNEDPGASSARLEHEDGAKDNDVVVTPKVESHQTEDNPAPDGSGNAGIATTDIPTTTLPSPAIPTSNDLPGSLSAPTFTTFVSRDSQRTTTAGPAKMFFLVSLAKFAAFTDAFLTGLLVPLVPTIIEEKTNVPPAQIQVWIAVFLAAAGGTAAVVSPLMPFVTRQGPLTWVILLAGLAFAGASFALIQTATSLQMLIAARALQGVSSAATTGACSGMLATAVAINDRAPILSWVSPAFIQGLALTGAPALSGFFYTQRKGPEAVFYLAYALITFTFLLTMIAAMITPKIEIGLAVTDIDHGAEPTSATEPRGYGTMSPELHRATPAIASRMRSSRSRSPHSVSSVRSSRSSASTILSEPSTWSFRLLVAVYGYFVLSLLTTALATVLPLRIMQKFGWTELGAGLMFVWLSAPAAVVGVLAGAFTVRIPGSARWLTSIGFLASVPGILSLVSATGQTTEDNHGILTNPLLLTLAAISFAIGLCGDPLIKEITNVVGPTAVNDPSSAAAQASSLPNIAAAWGGLVGPLFAGAITWVWGFQILVQSLALVAATTGLLSVIFVQGWPGSSDVDMGRHRAQPATDEETAPLLVNDHQVAEFYPAGRPGILSKGKKNRPFAETPGSPSGRKNRTHRRHFSVDNSSITTITGAGSVETTGGQVRQVRFQASLEDSPDGLGTNQPPTRENSNQSNPERRYVMREAPHAPTTDPLLAAGSRYVIDEERSVAAGTERPKRHVVVFAEGTAPPELLARHRHHTVAINALDGTTQIVSNSTDSNHAVSVTEDSGEDAEFSEATSTRYVVVVVDEGEDESR</sequence>
<keyword evidence="5 7" id="KW-0472">Membrane</keyword>
<name>A0ABR0GWM0_9PEZI</name>
<organism evidence="9 10">
    <name type="scientific">Podospora pseudocomata</name>
    <dbReference type="NCBI Taxonomy" id="2093779"/>
    <lineage>
        <taxon>Eukaryota</taxon>
        <taxon>Fungi</taxon>
        <taxon>Dikarya</taxon>
        <taxon>Ascomycota</taxon>
        <taxon>Pezizomycotina</taxon>
        <taxon>Sordariomycetes</taxon>
        <taxon>Sordariomycetidae</taxon>
        <taxon>Sordariales</taxon>
        <taxon>Podosporaceae</taxon>
        <taxon>Podospora</taxon>
    </lineage>
</organism>
<evidence type="ECO:0000256" key="6">
    <source>
        <dbReference type="SAM" id="MobiDB-lite"/>
    </source>
</evidence>
<evidence type="ECO:0000256" key="5">
    <source>
        <dbReference type="ARBA" id="ARBA00023136"/>
    </source>
</evidence>
<dbReference type="InterPro" id="IPR036259">
    <property type="entry name" value="MFS_trans_sf"/>
</dbReference>
<feature type="transmembrane region" description="Helical" evidence="7">
    <location>
        <begin position="299"/>
        <end position="321"/>
    </location>
</feature>
<feature type="region of interest" description="Disordered" evidence="6">
    <location>
        <begin position="1"/>
        <end position="89"/>
    </location>
</feature>
<dbReference type="Pfam" id="PF07690">
    <property type="entry name" value="MFS_1"/>
    <property type="match status" value="1"/>
</dbReference>
<dbReference type="Gene3D" id="1.20.1250.20">
    <property type="entry name" value="MFS general substrate transporter like domains"/>
    <property type="match status" value="1"/>
</dbReference>
<protein>
    <recommendedName>
        <fullName evidence="8">Major facilitator superfamily (MFS) profile domain-containing protein</fullName>
    </recommendedName>
</protein>
<evidence type="ECO:0000256" key="3">
    <source>
        <dbReference type="ARBA" id="ARBA00022692"/>
    </source>
</evidence>
<proteinExistence type="predicted"/>
<accession>A0ABR0GWM0</accession>
<comment type="caution">
    <text evidence="9">The sequence shown here is derived from an EMBL/GenBank/DDBJ whole genome shotgun (WGS) entry which is preliminary data.</text>
</comment>
<dbReference type="Proteomes" id="UP001323405">
    <property type="component" value="Unassembled WGS sequence"/>
</dbReference>
<feature type="domain" description="Major facilitator superfamily (MFS) profile" evidence="8">
    <location>
        <begin position="136"/>
        <end position="603"/>
    </location>
</feature>
<feature type="region of interest" description="Disordered" evidence="6">
    <location>
        <begin position="701"/>
        <end position="726"/>
    </location>
</feature>
<evidence type="ECO:0000313" key="10">
    <source>
        <dbReference type="Proteomes" id="UP001323405"/>
    </source>
</evidence>
<keyword evidence="3 7" id="KW-0812">Transmembrane</keyword>
<comment type="subcellular location">
    <subcellularLocation>
        <location evidence="1">Membrane</location>
        <topology evidence="1">Multi-pass membrane protein</topology>
    </subcellularLocation>
</comment>
<feature type="transmembrane region" description="Helical" evidence="7">
    <location>
        <begin position="552"/>
        <end position="573"/>
    </location>
</feature>
<dbReference type="SUPFAM" id="SSF103473">
    <property type="entry name" value="MFS general substrate transporter"/>
    <property type="match status" value="1"/>
</dbReference>
<evidence type="ECO:0000256" key="2">
    <source>
        <dbReference type="ARBA" id="ARBA00022448"/>
    </source>
</evidence>
<dbReference type="EMBL" id="JAFFHA010000001">
    <property type="protein sequence ID" value="KAK4660038.1"/>
    <property type="molecule type" value="Genomic_DNA"/>
</dbReference>
<feature type="transmembrane region" description="Helical" evidence="7">
    <location>
        <begin position="498"/>
        <end position="517"/>
    </location>
</feature>
<keyword evidence="4 7" id="KW-1133">Transmembrane helix</keyword>
<feature type="transmembrane region" description="Helical" evidence="7">
    <location>
        <begin position="580"/>
        <end position="598"/>
    </location>
</feature>
<feature type="transmembrane region" description="Helical" evidence="7">
    <location>
        <begin position="402"/>
        <end position="425"/>
    </location>
</feature>
<dbReference type="PROSITE" id="PS50850">
    <property type="entry name" value="MFS"/>
    <property type="match status" value="1"/>
</dbReference>
<feature type="compositionally biased region" description="Basic and acidic residues" evidence="6">
    <location>
        <begin position="47"/>
        <end position="58"/>
    </location>
</feature>
<feature type="transmembrane region" description="Helical" evidence="7">
    <location>
        <begin position="467"/>
        <end position="486"/>
    </location>
</feature>
<evidence type="ECO:0000313" key="9">
    <source>
        <dbReference type="EMBL" id="KAK4660038.1"/>
    </source>
</evidence>
<gene>
    <name evidence="9" type="ORF">QC762_115620</name>
</gene>
<dbReference type="InterPro" id="IPR020846">
    <property type="entry name" value="MFS_dom"/>
</dbReference>
<feature type="transmembrane region" description="Helical" evidence="7">
    <location>
        <begin position="175"/>
        <end position="197"/>
    </location>
</feature>
<feature type="compositionally biased region" description="Polar residues" evidence="6">
    <location>
        <begin position="1"/>
        <end position="16"/>
    </location>
</feature>
<keyword evidence="2" id="KW-0813">Transport</keyword>
<reference evidence="9 10" key="1">
    <citation type="journal article" date="2023" name="bioRxiv">
        <title>High-quality genome assemblies of four members of thePodospora anserinaspecies complex.</title>
        <authorList>
            <person name="Ament-Velasquez S.L."/>
            <person name="Vogan A.A."/>
            <person name="Wallerman O."/>
            <person name="Hartmann F."/>
            <person name="Gautier V."/>
            <person name="Silar P."/>
            <person name="Giraud T."/>
            <person name="Johannesson H."/>
        </authorList>
    </citation>
    <scope>NUCLEOTIDE SEQUENCE [LARGE SCALE GENOMIC DNA]</scope>
    <source>
        <strain evidence="9 10">CBS 415.72m</strain>
    </source>
</reference>
<evidence type="ECO:0000259" key="8">
    <source>
        <dbReference type="PROSITE" id="PS50850"/>
    </source>
</evidence>
<dbReference type="InterPro" id="IPR011701">
    <property type="entry name" value="MFS"/>
</dbReference>
<keyword evidence="10" id="KW-1185">Reference proteome</keyword>
<evidence type="ECO:0000256" key="7">
    <source>
        <dbReference type="SAM" id="Phobius"/>
    </source>
</evidence>
<feature type="transmembrane region" description="Helical" evidence="7">
    <location>
        <begin position="204"/>
        <end position="223"/>
    </location>
</feature>
<evidence type="ECO:0000256" key="4">
    <source>
        <dbReference type="ARBA" id="ARBA00022989"/>
    </source>
</evidence>
<feature type="region of interest" description="Disordered" evidence="6">
    <location>
        <begin position="637"/>
        <end position="669"/>
    </location>
</feature>